<comment type="similarity">
    <text evidence="3">Belongs to the KTI12 family.</text>
</comment>
<dbReference type="Pfam" id="PF08433">
    <property type="entry name" value="KTI12"/>
    <property type="match status" value="1"/>
</dbReference>
<evidence type="ECO:0000313" key="5">
    <source>
        <dbReference type="Proteomes" id="UP000014071"/>
    </source>
</evidence>
<keyword evidence="1" id="KW-0547">Nucleotide-binding</keyword>
<protein>
    <submittedName>
        <fullName evidence="4">Uncharacterized protein</fullName>
    </submittedName>
</protein>
<dbReference type="PANTHER" id="PTHR12435">
    <property type="match status" value="1"/>
</dbReference>
<keyword evidence="2" id="KW-0067">ATP-binding</keyword>
<proteinExistence type="inferred from homology"/>
<dbReference type="InterPro" id="IPR013641">
    <property type="entry name" value="KTI12/PSTK"/>
</dbReference>
<dbReference type="EMBL" id="DF238808">
    <property type="protein sequence ID" value="GAC97080.1"/>
    <property type="molecule type" value="Genomic_DNA"/>
</dbReference>
<dbReference type="AlphaFoldDB" id="R9PG37"/>
<organism evidence="4 5">
    <name type="scientific">Pseudozyma hubeiensis (strain SY62)</name>
    <name type="common">Yeast</name>
    <dbReference type="NCBI Taxonomy" id="1305764"/>
    <lineage>
        <taxon>Eukaryota</taxon>
        <taxon>Fungi</taxon>
        <taxon>Dikarya</taxon>
        <taxon>Basidiomycota</taxon>
        <taxon>Ustilaginomycotina</taxon>
        <taxon>Ustilaginomycetes</taxon>
        <taxon>Ustilaginales</taxon>
        <taxon>Ustilaginaceae</taxon>
        <taxon>Pseudozyma</taxon>
    </lineage>
</organism>
<name>R9PG37_PSEHS</name>
<dbReference type="SUPFAM" id="SSF52540">
    <property type="entry name" value="P-loop containing nucleoside triphosphate hydrolases"/>
    <property type="match status" value="1"/>
</dbReference>
<accession>R9PG37</accession>
<dbReference type="RefSeq" id="XP_012190667.1">
    <property type="nucleotide sequence ID" value="XM_012335277.1"/>
</dbReference>
<dbReference type="Gene3D" id="3.40.50.300">
    <property type="entry name" value="P-loop containing nucleotide triphosphate hydrolases"/>
    <property type="match status" value="1"/>
</dbReference>
<dbReference type="GO" id="GO:0005524">
    <property type="term" value="F:ATP binding"/>
    <property type="evidence" value="ECO:0007669"/>
    <property type="project" value="UniProtKB-KW"/>
</dbReference>
<gene>
    <name evidence="4" type="ORF">PHSY_004664</name>
</gene>
<reference evidence="5" key="1">
    <citation type="journal article" date="2013" name="Genome Announc.">
        <title>Draft genome sequence of the basidiomycetous yeast-like fungus Pseudozyma hubeiensis SY62, which produces an abundant amount of the biosurfactant mannosylerythritol lipids.</title>
        <authorList>
            <person name="Konishi M."/>
            <person name="Hatada Y."/>
            <person name="Horiuchi J."/>
        </authorList>
    </citation>
    <scope>NUCLEOTIDE SEQUENCE [LARGE SCALE GENOMIC DNA]</scope>
    <source>
        <strain evidence="5">SY62</strain>
    </source>
</reference>
<dbReference type="eggNOG" id="KOG3062">
    <property type="taxonomic scope" value="Eukaryota"/>
</dbReference>
<dbReference type="STRING" id="1305764.R9PG37"/>
<dbReference type="HOGENOM" id="CLU_027147_1_1_1"/>
<evidence type="ECO:0000256" key="3">
    <source>
        <dbReference type="ARBA" id="ARBA00025768"/>
    </source>
</evidence>
<dbReference type="InterPro" id="IPR027417">
    <property type="entry name" value="P-loop_NTPase"/>
</dbReference>
<evidence type="ECO:0000256" key="2">
    <source>
        <dbReference type="ARBA" id="ARBA00022840"/>
    </source>
</evidence>
<keyword evidence="5" id="KW-1185">Reference proteome</keyword>
<dbReference type="OrthoDB" id="9972657at2759"/>
<evidence type="ECO:0000256" key="1">
    <source>
        <dbReference type="ARBA" id="ARBA00022741"/>
    </source>
</evidence>
<sequence>MRLCVADYCSGSRPNLAVVSTEKDDKKLADMLLRGVQPHNRIRFIVKELVMALIIVSGLASSGRSNRSALIKADIERRIKEVGASPSSSSSGLTPNRVVVVSDHDVHAARSAYASQRTEKPARASYLSAVTRALGKDTIVVADGGAGLNIKGFRYQLWCAAREVGVRCLSIHVHAPPQVCKYWNQRRREEQGQDSSYDDETLDSLLMRFEEPNAMTRWDSPLIIVPTILLPPSDVEPSKTASTIDDSRISVEPIPFDDIWDAATKGTVNKAPEVVAPTRSTTANYLSILESSTQTVVSCILQHQTSLGLQPGSDVPISHPSLTGPSSLSFTPPADKPVTMASLQRIRRQFVRMHSSGTAQINELGNATRSEGVQFSLTSHPTRNGSKSATPNVAHPASTEYAIAKRFLAFLEGAL</sequence>
<dbReference type="GeneID" id="24109946"/>
<evidence type="ECO:0000313" key="4">
    <source>
        <dbReference type="EMBL" id="GAC97080.1"/>
    </source>
</evidence>
<dbReference type="Proteomes" id="UP000014071">
    <property type="component" value="Unassembled WGS sequence"/>
</dbReference>